<comment type="caution">
    <text evidence="4">The sequence shown here is derived from an EMBL/GenBank/DDBJ whole genome shotgun (WGS) entry which is preliminary data.</text>
</comment>
<dbReference type="Pfam" id="PF01547">
    <property type="entry name" value="SBP_bac_1"/>
    <property type="match status" value="1"/>
</dbReference>
<reference evidence="4" key="1">
    <citation type="journal article" date="2021" name="PeerJ">
        <title>Extensive microbial diversity within the chicken gut microbiome revealed by metagenomics and culture.</title>
        <authorList>
            <person name="Gilroy R."/>
            <person name="Ravi A."/>
            <person name="Getino M."/>
            <person name="Pursley I."/>
            <person name="Horton D.L."/>
            <person name="Alikhan N.F."/>
            <person name="Baker D."/>
            <person name="Gharbi K."/>
            <person name="Hall N."/>
            <person name="Watson M."/>
            <person name="Adriaenssens E.M."/>
            <person name="Foster-Nyarko E."/>
            <person name="Jarju S."/>
            <person name="Secka A."/>
            <person name="Antonio M."/>
            <person name="Oren A."/>
            <person name="Chaudhuri R.R."/>
            <person name="La Ragione R."/>
            <person name="Hildebrand F."/>
            <person name="Pallen M.J."/>
        </authorList>
    </citation>
    <scope>NUCLEOTIDE SEQUENCE</scope>
    <source>
        <strain evidence="4">USAMLcec4-12693</strain>
    </source>
</reference>
<dbReference type="SUPFAM" id="SSF53850">
    <property type="entry name" value="Periplasmic binding protein-like II"/>
    <property type="match status" value="1"/>
</dbReference>
<comment type="similarity">
    <text evidence="1">Belongs to the bacterial solute-binding protein 1 family.</text>
</comment>
<evidence type="ECO:0000256" key="1">
    <source>
        <dbReference type="ARBA" id="ARBA00008520"/>
    </source>
</evidence>
<feature type="chain" id="PRO_5038671010" evidence="3">
    <location>
        <begin position="22"/>
        <end position="432"/>
    </location>
</feature>
<feature type="signal peptide" evidence="3">
    <location>
        <begin position="1"/>
        <end position="21"/>
    </location>
</feature>
<dbReference type="Proteomes" id="UP000813420">
    <property type="component" value="Unassembled WGS sequence"/>
</dbReference>
<dbReference type="CDD" id="cd13585">
    <property type="entry name" value="PBP2_TMBP_like"/>
    <property type="match status" value="1"/>
</dbReference>
<dbReference type="EMBL" id="DYXE01000008">
    <property type="protein sequence ID" value="HJH48802.1"/>
    <property type="molecule type" value="Genomic_DNA"/>
</dbReference>
<evidence type="ECO:0000313" key="4">
    <source>
        <dbReference type="EMBL" id="HJH48802.1"/>
    </source>
</evidence>
<dbReference type="AlphaFoldDB" id="A0A9D2VVG4"/>
<dbReference type="Gene3D" id="3.40.190.10">
    <property type="entry name" value="Periplasmic binding protein-like II"/>
    <property type="match status" value="2"/>
</dbReference>
<evidence type="ECO:0000256" key="3">
    <source>
        <dbReference type="SAM" id="SignalP"/>
    </source>
</evidence>
<organism evidence="4 5">
    <name type="scientific">Merdimonas faecis</name>
    <dbReference type="NCBI Taxonomy" id="1653435"/>
    <lineage>
        <taxon>Bacteria</taxon>
        <taxon>Bacillati</taxon>
        <taxon>Bacillota</taxon>
        <taxon>Clostridia</taxon>
        <taxon>Lachnospirales</taxon>
        <taxon>Lachnospiraceae</taxon>
        <taxon>Merdimonas</taxon>
    </lineage>
</organism>
<gene>
    <name evidence="4" type="ORF">K8V39_00885</name>
</gene>
<dbReference type="PANTHER" id="PTHR43649:SF29">
    <property type="entry name" value="OSMOPROTECTIVE COMPOUNDS-BINDING PROTEIN GGTB"/>
    <property type="match status" value="1"/>
</dbReference>
<dbReference type="PROSITE" id="PS51257">
    <property type="entry name" value="PROKAR_LIPOPROTEIN"/>
    <property type="match status" value="1"/>
</dbReference>
<proteinExistence type="inferred from homology"/>
<sequence length="432" mass="47645">MKKRMLAVILTLAMTASLAVGCGGGGESGSDGDTITLTFLDKHPEEEYKGYFEQAIADFEEQNPGVEIEYENISDQAIKEKLSVLAAGGDLPDIFFAWGGECLNRFTRAGRTLDLTPYMDEDPEWRDSFLPSFLSSSVYEGKNYAVPYRSAVLYMLYNKQIFADNGLEVPTTWDEFIDVCETLKAKDINPIAFGNSDKWYTMWYVGQFNANFVDEAVRTEDYNPASGEFTDPGYEQSVQTLLDINDNGYFGSNVNSKDYYQVREEFIAGQHGMILDATSQFSFYTDGMGEDGYGYFKIPIPNGAEGDVAATTVTGGSENYAVSAECEHPDEAVAFLKFMTTREQAEKQTSETGLPNALIDGITEENSDPVIADAYVTAEDYTAIAEWLDQCIDGSLVNTYMTSLQEGLDGKSAEDIMADVRATAQEVAEASE</sequence>
<dbReference type="InterPro" id="IPR006059">
    <property type="entry name" value="SBP"/>
</dbReference>
<dbReference type="PANTHER" id="PTHR43649">
    <property type="entry name" value="ARABINOSE-BINDING PROTEIN-RELATED"/>
    <property type="match status" value="1"/>
</dbReference>
<dbReference type="RefSeq" id="WP_277271475.1">
    <property type="nucleotide sequence ID" value="NZ_DYXE01000008.1"/>
</dbReference>
<name>A0A9D2VVG4_9FIRM</name>
<dbReference type="InterPro" id="IPR050490">
    <property type="entry name" value="Bact_solute-bd_prot1"/>
</dbReference>
<accession>A0A9D2VVG4</accession>
<keyword evidence="2" id="KW-0813">Transport</keyword>
<evidence type="ECO:0000256" key="2">
    <source>
        <dbReference type="ARBA" id="ARBA00022448"/>
    </source>
</evidence>
<protein>
    <submittedName>
        <fullName evidence="4">Sugar ABC transporter substrate-binding protein</fullName>
    </submittedName>
</protein>
<evidence type="ECO:0000313" key="5">
    <source>
        <dbReference type="Proteomes" id="UP000813420"/>
    </source>
</evidence>
<keyword evidence="3" id="KW-0732">Signal</keyword>
<reference evidence="4" key="2">
    <citation type="submission" date="2021-09" db="EMBL/GenBank/DDBJ databases">
        <authorList>
            <person name="Gilroy R."/>
        </authorList>
    </citation>
    <scope>NUCLEOTIDE SEQUENCE</scope>
    <source>
        <strain evidence="4">USAMLcec4-12693</strain>
    </source>
</reference>